<dbReference type="InterPro" id="IPR013083">
    <property type="entry name" value="Znf_RING/FYVE/PHD"/>
</dbReference>
<dbReference type="Gene3D" id="3.30.40.10">
    <property type="entry name" value="Zinc/RING finger domain, C3HC4 (zinc finger)"/>
    <property type="match status" value="1"/>
</dbReference>
<dbReference type="AlphaFoldDB" id="A0AA42AR28"/>
<comment type="subcellular location">
    <subcellularLocation>
        <location evidence="2">Membrane</location>
        <topology evidence="2">Multi-pass membrane protein</topology>
    </subcellularLocation>
</comment>
<dbReference type="Pfam" id="PF13920">
    <property type="entry name" value="zf-C3HC4_3"/>
    <property type="match status" value="1"/>
</dbReference>
<organism evidence="15 16">
    <name type="scientific">Papaver nudicaule</name>
    <name type="common">Iceland poppy</name>
    <dbReference type="NCBI Taxonomy" id="74823"/>
    <lineage>
        <taxon>Eukaryota</taxon>
        <taxon>Viridiplantae</taxon>
        <taxon>Streptophyta</taxon>
        <taxon>Embryophyta</taxon>
        <taxon>Tracheophyta</taxon>
        <taxon>Spermatophyta</taxon>
        <taxon>Magnoliopsida</taxon>
        <taxon>Ranunculales</taxon>
        <taxon>Papaveraceae</taxon>
        <taxon>Papaveroideae</taxon>
        <taxon>Papaver</taxon>
    </lineage>
</organism>
<dbReference type="InterPro" id="IPR044247">
    <property type="entry name" value="SPL2-like"/>
</dbReference>
<evidence type="ECO:0000256" key="6">
    <source>
        <dbReference type="ARBA" id="ARBA00022723"/>
    </source>
</evidence>
<evidence type="ECO:0000256" key="1">
    <source>
        <dbReference type="ARBA" id="ARBA00000900"/>
    </source>
</evidence>
<evidence type="ECO:0000256" key="7">
    <source>
        <dbReference type="ARBA" id="ARBA00022771"/>
    </source>
</evidence>
<evidence type="ECO:0000256" key="11">
    <source>
        <dbReference type="ARBA" id="ARBA00023136"/>
    </source>
</evidence>
<keyword evidence="16" id="KW-1185">Reference proteome</keyword>
<evidence type="ECO:0000256" key="3">
    <source>
        <dbReference type="ARBA" id="ARBA00012483"/>
    </source>
</evidence>
<evidence type="ECO:0000256" key="13">
    <source>
        <dbReference type="SAM" id="Phobius"/>
    </source>
</evidence>
<dbReference type="PANTHER" id="PTHR47355">
    <property type="entry name" value="E3 UBIQUITIN-PROTEIN LIGASE SPL2"/>
    <property type="match status" value="1"/>
</dbReference>
<keyword evidence="11 13" id="KW-0472">Membrane</keyword>
<dbReference type="EMBL" id="JAJJMA010204639">
    <property type="protein sequence ID" value="MCL7039762.1"/>
    <property type="molecule type" value="Genomic_DNA"/>
</dbReference>
<feature type="coiled-coil region" evidence="12">
    <location>
        <begin position="91"/>
        <end position="121"/>
    </location>
</feature>
<feature type="transmembrane region" description="Helical" evidence="13">
    <location>
        <begin position="60"/>
        <end position="80"/>
    </location>
</feature>
<evidence type="ECO:0000256" key="12">
    <source>
        <dbReference type="SAM" id="Coils"/>
    </source>
</evidence>
<keyword evidence="12" id="KW-0175">Coiled coil</keyword>
<evidence type="ECO:0000256" key="10">
    <source>
        <dbReference type="ARBA" id="ARBA00022989"/>
    </source>
</evidence>
<sequence length="179" mass="19683">VGLLDEEKVLSIGKQISAVGIYSHKDGVPQIKSSQALPYFLTEMTKDQLVVNLAFKTTCVFWGGLILGSLSIGILGYAAMRNWGKWKAWRRRRQNERIMEAENAAAAAAAAEEDTESLVDELVGEIPDGELCVVCLMRRRKAAFVPCGHMVCSQDVPLQSDEKVHPSVLCVGRKLNIPL</sequence>
<keyword evidence="6" id="KW-0479">Metal-binding</keyword>
<evidence type="ECO:0000256" key="5">
    <source>
        <dbReference type="ARBA" id="ARBA00022692"/>
    </source>
</evidence>
<feature type="domain" description="E3 Ubiquitin ligase MUL1-like" evidence="14">
    <location>
        <begin position="1"/>
        <end position="75"/>
    </location>
</feature>
<name>A0AA42AR28_PAPNU</name>
<comment type="caution">
    <text evidence="15">The sequence shown here is derived from an EMBL/GenBank/DDBJ whole genome shotgun (WGS) entry which is preliminary data.</text>
</comment>
<dbReference type="GO" id="GO:0008270">
    <property type="term" value="F:zinc ion binding"/>
    <property type="evidence" value="ECO:0007669"/>
    <property type="project" value="UniProtKB-KW"/>
</dbReference>
<evidence type="ECO:0000256" key="8">
    <source>
        <dbReference type="ARBA" id="ARBA00022786"/>
    </source>
</evidence>
<evidence type="ECO:0000313" key="16">
    <source>
        <dbReference type="Proteomes" id="UP001177140"/>
    </source>
</evidence>
<evidence type="ECO:0000256" key="2">
    <source>
        <dbReference type="ARBA" id="ARBA00004141"/>
    </source>
</evidence>
<dbReference type="EC" id="2.3.2.27" evidence="3"/>
<evidence type="ECO:0000259" key="14">
    <source>
        <dbReference type="Pfam" id="PF12483"/>
    </source>
</evidence>
<reference evidence="15" key="1">
    <citation type="submission" date="2022-03" db="EMBL/GenBank/DDBJ databases">
        <title>A functionally conserved STORR gene fusion in Papaver species that diverged 16.8 million years ago.</title>
        <authorList>
            <person name="Catania T."/>
        </authorList>
    </citation>
    <scope>NUCLEOTIDE SEQUENCE</scope>
    <source>
        <strain evidence="15">S-191538</strain>
    </source>
</reference>
<keyword evidence="7" id="KW-0863">Zinc-finger</keyword>
<feature type="non-terminal residue" evidence="15">
    <location>
        <position position="179"/>
    </location>
</feature>
<comment type="catalytic activity">
    <reaction evidence="1">
        <text>S-ubiquitinyl-[E2 ubiquitin-conjugating enzyme]-L-cysteine + [acceptor protein]-L-lysine = [E2 ubiquitin-conjugating enzyme]-L-cysteine + N(6)-ubiquitinyl-[acceptor protein]-L-lysine.</text>
        <dbReference type="EC" id="2.3.2.27"/>
    </reaction>
</comment>
<dbReference type="PANTHER" id="PTHR47355:SF1">
    <property type="entry name" value="E3 UBIQUITIN-PROTEIN LIGASE SPL2"/>
    <property type="match status" value="1"/>
</dbReference>
<accession>A0AA42AR28</accession>
<evidence type="ECO:0000256" key="4">
    <source>
        <dbReference type="ARBA" id="ARBA00022679"/>
    </source>
</evidence>
<protein>
    <recommendedName>
        <fullName evidence="3">RING-type E3 ubiquitin transferase</fullName>
        <ecNumber evidence="3">2.3.2.27</ecNumber>
    </recommendedName>
</protein>
<dbReference type="Proteomes" id="UP001177140">
    <property type="component" value="Unassembled WGS sequence"/>
</dbReference>
<keyword evidence="5 13" id="KW-0812">Transmembrane</keyword>
<keyword evidence="4" id="KW-0808">Transferase</keyword>
<evidence type="ECO:0000256" key="9">
    <source>
        <dbReference type="ARBA" id="ARBA00022833"/>
    </source>
</evidence>
<dbReference type="GO" id="GO:0016020">
    <property type="term" value="C:membrane"/>
    <property type="evidence" value="ECO:0007669"/>
    <property type="project" value="UniProtKB-SubCell"/>
</dbReference>
<dbReference type="GO" id="GO:0061630">
    <property type="term" value="F:ubiquitin protein ligase activity"/>
    <property type="evidence" value="ECO:0007669"/>
    <property type="project" value="UniProtKB-EC"/>
</dbReference>
<dbReference type="InterPro" id="IPR022170">
    <property type="entry name" value="MUL1-like"/>
</dbReference>
<dbReference type="GO" id="GO:0016567">
    <property type="term" value="P:protein ubiquitination"/>
    <property type="evidence" value="ECO:0007669"/>
    <property type="project" value="InterPro"/>
</dbReference>
<evidence type="ECO:0000313" key="15">
    <source>
        <dbReference type="EMBL" id="MCL7039762.1"/>
    </source>
</evidence>
<keyword evidence="10 13" id="KW-1133">Transmembrane helix</keyword>
<keyword evidence="9" id="KW-0862">Zinc</keyword>
<proteinExistence type="predicted"/>
<gene>
    <name evidence="15" type="ORF">MKW94_023465</name>
</gene>
<keyword evidence="8" id="KW-0833">Ubl conjugation pathway</keyword>
<dbReference type="Pfam" id="PF12483">
    <property type="entry name" value="GIDE"/>
    <property type="match status" value="1"/>
</dbReference>